<proteinExistence type="predicted"/>
<organism evidence="1 2">
    <name type="scientific">Nonomuraea guangzhouensis</name>
    <dbReference type="NCBI Taxonomy" id="1291555"/>
    <lineage>
        <taxon>Bacteria</taxon>
        <taxon>Bacillati</taxon>
        <taxon>Actinomycetota</taxon>
        <taxon>Actinomycetes</taxon>
        <taxon>Streptosporangiales</taxon>
        <taxon>Streptosporangiaceae</taxon>
        <taxon>Nonomuraea</taxon>
    </lineage>
</organism>
<protein>
    <submittedName>
        <fullName evidence="1">Uncharacterized protein</fullName>
    </submittedName>
</protein>
<dbReference type="RefSeq" id="WP_219534397.1">
    <property type="nucleotide sequence ID" value="NZ_JAHKRM010000022.1"/>
</dbReference>
<accession>A0ABW4GGQ7</accession>
<dbReference type="EMBL" id="JBHUCM010000029">
    <property type="protein sequence ID" value="MFD1541754.1"/>
    <property type="molecule type" value="Genomic_DNA"/>
</dbReference>
<gene>
    <name evidence="1" type="ORF">ACFSJ0_32210</name>
</gene>
<dbReference type="Proteomes" id="UP001597097">
    <property type="component" value="Unassembled WGS sequence"/>
</dbReference>
<evidence type="ECO:0000313" key="2">
    <source>
        <dbReference type="Proteomes" id="UP001597097"/>
    </source>
</evidence>
<name>A0ABW4GGQ7_9ACTN</name>
<keyword evidence="2" id="KW-1185">Reference proteome</keyword>
<comment type="caution">
    <text evidence="1">The sequence shown here is derived from an EMBL/GenBank/DDBJ whole genome shotgun (WGS) entry which is preliminary data.</text>
</comment>
<reference evidence="2" key="1">
    <citation type="journal article" date="2019" name="Int. J. Syst. Evol. Microbiol.">
        <title>The Global Catalogue of Microorganisms (GCM) 10K type strain sequencing project: providing services to taxonomists for standard genome sequencing and annotation.</title>
        <authorList>
            <consortium name="The Broad Institute Genomics Platform"/>
            <consortium name="The Broad Institute Genome Sequencing Center for Infectious Disease"/>
            <person name="Wu L."/>
            <person name="Ma J."/>
        </authorList>
    </citation>
    <scope>NUCLEOTIDE SEQUENCE [LARGE SCALE GENOMIC DNA]</scope>
    <source>
        <strain evidence="2">CGMCC 1.15399</strain>
    </source>
</reference>
<evidence type="ECO:0000313" key="1">
    <source>
        <dbReference type="EMBL" id="MFD1541754.1"/>
    </source>
</evidence>
<sequence length="317" mass="34488">MNQDLPEEALDDGEEALQADIDEFVTLDRKGPWRLALLVARRVTPGEGNGVRIDYQPRSGLNAFRRISAGEFARRARTAPRRVIALLDAWNRLAADGVVPPAAALRPDTTIESPDTGEYPFYGKNGYYRSWEATGLSTERRDAVEKEAEKSGTRPSAITYVMTHPTAVKTALLADEATRRTAREALQEFEARQAAADAEDRAAAAEVASERQREYDDVIRAERDAYAAQARQASEGSQAEASMDVFNAMAEIRMAASRALALLSKQQINFTSDRAQAIAELCDGAEAAIAAVRDMATGAALDDAALAAFMDENGKFL</sequence>